<keyword evidence="3" id="KW-1185">Reference proteome</keyword>
<evidence type="ECO:0000313" key="2">
    <source>
        <dbReference type="EMBL" id="GFY34739.1"/>
    </source>
</evidence>
<accession>A0A8X6WI45</accession>
<dbReference type="EMBL" id="BMAU01021428">
    <property type="protein sequence ID" value="GFY34739.1"/>
    <property type="molecule type" value="Genomic_DNA"/>
</dbReference>
<evidence type="ECO:0000313" key="3">
    <source>
        <dbReference type="Proteomes" id="UP000887159"/>
    </source>
</evidence>
<gene>
    <name evidence="2" type="ORF">TNCV_844391</name>
</gene>
<proteinExistence type="predicted"/>
<reference evidence="2" key="1">
    <citation type="submission" date="2020-08" db="EMBL/GenBank/DDBJ databases">
        <title>Multicomponent nature underlies the extraordinary mechanical properties of spider dragline silk.</title>
        <authorList>
            <person name="Kono N."/>
            <person name="Nakamura H."/>
            <person name="Mori M."/>
            <person name="Yoshida Y."/>
            <person name="Ohtoshi R."/>
            <person name="Malay A.D."/>
            <person name="Moran D.A.P."/>
            <person name="Tomita M."/>
            <person name="Numata K."/>
            <person name="Arakawa K."/>
        </authorList>
    </citation>
    <scope>NUCLEOTIDE SEQUENCE</scope>
</reference>
<evidence type="ECO:0000256" key="1">
    <source>
        <dbReference type="SAM" id="MobiDB-lite"/>
    </source>
</evidence>
<protein>
    <submittedName>
        <fullName evidence="2">Uncharacterized protein</fullName>
    </submittedName>
</protein>
<sequence length="74" mass="8106">MRAIDDVSRNFEPWSSDENNTWPANPLSVVPHHANGGSKASADLTCISHSTRRVVTYAILSTVALDLDPRNSSR</sequence>
<organism evidence="2 3">
    <name type="scientific">Trichonephila clavipes</name>
    <name type="common">Golden silk orbweaver</name>
    <name type="synonym">Nephila clavipes</name>
    <dbReference type="NCBI Taxonomy" id="2585209"/>
    <lineage>
        <taxon>Eukaryota</taxon>
        <taxon>Metazoa</taxon>
        <taxon>Ecdysozoa</taxon>
        <taxon>Arthropoda</taxon>
        <taxon>Chelicerata</taxon>
        <taxon>Arachnida</taxon>
        <taxon>Araneae</taxon>
        <taxon>Araneomorphae</taxon>
        <taxon>Entelegynae</taxon>
        <taxon>Araneoidea</taxon>
        <taxon>Nephilidae</taxon>
        <taxon>Trichonephila</taxon>
    </lineage>
</organism>
<dbReference type="AlphaFoldDB" id="A0A8X6WI45"/>
<comment type="caution">
    <text evidence="2">The sequence shown here is derived from an EMBL/GenBank/DDBJ whole genome shotgun (WGS) entry which is preliminary data.</text>
</comment>
<name>A0A8X6WI45_TRICX</name>
<dbReference type="Proteomes" id="UP000887159">
    <property type="component" value="Unassembled WGS sequence"/>
</dbReference>
<feature type="region of interest" description="Disordered" evidence="1">
    <location>
        <begin position="1"/>
        <end position="36"/>
    </location>
</feature>